<name>A0A2H0RI19_9BACT</name>
<gene>
    <name evidence="4" type="ORF">COV08_01100</name>
</gene>
<dbReference type="GO" id="GO:0140098">
    <property type="term" value="F:catalytic activity, acting on RNA"/>
    <property type="evidence" value="ECO:0007669"/>
    <property type="project" value="UniProtKB-ARBA"/>
</dbReference>
<sequence>MDKYEDYKIKHINEDFQMTEVSLMPSFISKGKRKFTYIWLQKSGFTTFEALEQIKLFFKLSFEDVCSQGLKDEDAITEQLISIKKILKEKDIIVFNKKHKFKNQFSKIKFVMGHGEKPIKERALHGNAFKIVVRNLNSTIADNLSNYVHNHKQLYFINYYDNQRFGMPGGPYNTHLIGKAIVEDNWKQAYEQLKITNNITQGAELKAKDISDYKKVFDVMNPKKVSFFVSAYNSFLWNTQASLLIEKNTKSKKFIFKNVGKLYLPTNAVFQCPHICEAGGFELIPENFLAKPKLNKRNLLVATNMYAHDLESDDLHKNKMKITLSFYLPTGSYATMIIKQLFINLKNQ</sequence>
<dbReference type="SMR" id="A0A2H0RI19"/>
<reference evidence="4 5" key="1">
    <citation type="submission" date="2017-09" db="EMBL/GenBank/DDBJ databases">
        <title>Depth-based differentiation of microbial function through sediment-hosted aquifers and enrichment of novel symbionts in the deep terrestrial subsurface.</title>
        <authorList>
            <person name="Probst A.J."/>
            <person name="Ladd B."/>
            <person name="Jarett J.K."/>
            <person name="Geller-Mcgrath D.E."/>
            <person name="Sieber C.M."/>
            <person name="Emerson J.B."/>
            <person name="Anantharaman K."/>
            <person name="Thomas B.C."/>
            <person name="Malmstrom R."/>
            <person name="Stieglmeier M."/>
            <person name="Klingl A."/>
            <person name="Woyke T."/>
            <person name="Ryan C.M."/>
            <person name="Banfield J.F."/>
        </authorList>
    </citation>
    <scope>NUCLEOTIDE SEQUENCE [LARGE SCALE GENOMIC DNA]</scope>
    <source>
        <strain evidence="4">CG10_big_fil_rev_8_21_14_0_10_49_38</strain>
    </source>
</reference>
<protein>
    <submittedName>
        <fullName evidence="4">tRNA pseudouridine(13) synthase TruD</fullName>
    </submittedName>
</protein>
<comment type="caution">
    <text evidence="4">The sequence shown here is derived from an EMBL/GenBank/DDBJ whole genome shotgun (WGS) entry which is preliminary data.</text>
</comment>
<dbReference type="PANTHER" id="PTHR13326">
    <property type="entry name" value="TRNA PSEUDOURIDINE SYNTHASE D"/>
    <property type="match status" value="1"/>
</dbReference>
<evidence type="ECO:0000313" key="4">
    <source>
        <dbReference type="EMBL" id="PIR46201.1"/>
    </source>
</evidence>
<dbReference type="Proteomes" id="UP000230431">
    <property type="component" value="Unassembled WGS sequence"/>
</dbReference>
<dbReference type="EMBL" id="PCYK01000006">
    <property type="protein sequence ID" value="PIR46201.1"/>
    <property type="molecule type" value="Genomic_DNA"/>
</dbReference>
<evidence type="ECO:0000259" key="3">
    <source>
        <dbReference type="PROSITE" id="PS50984"/>
    </source>
</evidence>
<dbReference type="InterPro" id="IPR042214">
    <property type="entry name" value="TruD_catalytic"/>
</dbReference>
<keyword evidence="2" id="KW-0413">Isomerase</keyword>
<evidence type="ECO:0000256" key="2">
    <source>
        <dbReference type="ARBA" id="ARBA00023235"/>
    </source>
</evidence>
<dbReference type="PROSITE" id="PS50984">
    <property type="entry name" value="TRUD"/>
    <property type="match status" value="1"/>
</dbReference>
<accession>A0A2H0RI19</accession>
<dbReference type="Gene3D" id="3.30.2350.20">
    <property type="entry name" value="TruD, catalytic domain"/>
    <property type="match status" value="2"/>
</dbReference>
<evidence type="ECO:0000313" key="5">
    <source>
        <dbReference type="Proteomes" id="UP000230431"/>
    </source>
</evidence>
<proteinExistence type="inferred from homology"/>
<dbReference type="AlphaFoldDB" id="A0A2H0RI19"/>
<evidence type="ECO:0000256" key="1">
    <source>
        <dbReference type="ARBA" id="ARBA00007953"/>
    </source>
</evidence>
<dbReference type="PANTHER" id="PTHR13326:SF21">
    <property type="entry name" value="PSEUDOURIDYLATE SYNTHASE PUS7L"/>
    <property type="match status" value="1"/>
</dbReference>
<organism evidence="4 5">
    <name type="scientific">Candidatus Vogelbacteria bacterium CG10_big_fil_rev_8_21_14_0_10_49_38</name>
    <dbReference type="NCBI Taxonomy" id="1975043"/>
    <lineage>
        <taxon>Bacteria</taxon>
        <taxon>Candidatus Vogeliibacteriota</taxon>
    </lineage>
</organism>
<dbReference type="InterPro" id="IPR011760">
    <property type="entry name" value="PsdUridine_synth_TruD_insert"/>
</dbReference>
<dbReference type="GO" id="GO:0009982">
    <property type="term" value="F:pseudouridine synthase activity"/>
    <property type="evidence" value="ECO:0007669"/>
    <property type="project" value="InterPro"/>
</dbReference>
<comment type="similarity">
    <text evidence="1">Belongs to the pseudouridine synthase TruD family.</text>
</comment>
<dbReference type="GO" id="GO:0001522">
    <property type="term" value="P:pseudouridine synthesis"/>
    <property type="evidence" value="ECO:0007669"/>
    <property type="project" value="InterPro"/>
</dbReference>
<dbReference type="GO" id="GO:0006396">
    <property type="term" value="P:RNA processing"/>
    <property type="evidence" value="ECO:0007669"/>
    <property type="project" value="UniProtKB-ARBA"/>
</dbReference>
<dbReference type="InterPro" id="IPR020103">
    <property type="entry name" value="PsdUridine_synth_cat_dom_sf"/>
</dbReference>
<dbReference type="GO" id="GO:0003723">
    <property type="term" value="F:RNA binding"/>
    <property type="evidence" value="ECO:0007669"/>
    <property type="project" value="InterPro"/>
</dbReference>
<feature type="domain" description="TRUD" evidence="3">
    <location>
        <begin position="155"/>
        <end position="348"/>
    </location>
</feature>
<dbReference type="SUPFAM" id="SSF55120">
    <property type="entry name" value="Pseudouridine synthase"/>
    <property type="match status" value="1"/>
</dbReference>
<dbReference type="InterPro" id="IPR001656">
    <property type="entry name" value="PsdUridine_synth_TruD"/>
</dbReference>
<dbReference type="Pfam" id="PF01142">
    <property type="entry name" value="TruD"/>
    <property type="match status" value="1"/>
</dbReference>